<comment type="similarity">
    <text evidence="2">Belongs to the DegT/DnrJ/EryC1 family.</text>
</comment>
<comment type="cofactor">
    <cofactor evidence="1">
        <name>pyridoxal 5'-phosphate</name>
        <dbReference type="ChEBI" id="CHEBI:597326"/>
    </cofactor>
</comment>
<keyword evidence="3" id="KW-0808">Transferase</keyword>
<accession>A0ABT7SBF6</accession>
<comment type="caution">
    <text evidence="3">The sequence shown here is derived from an EMBL/GenBank/DDBJ whole genome shotgun (WGS) entry which is preliminary data.</text>
</comment>
<dbReference type="InterPro" id="IPR000653">
    <property type="entry name" value="DegT/StrS_aminotransferase"/>
</dbReference>
<dbReference type="EMBL" id="JAUCGQ010000001">
    <property type="protein sequence ID" value="MDM7853515.1"/>
    <property type="molecule type" value="Genomic_DNA"/>
</dbReference>
<evidence type="ECO:0000256" key="2">
    <source>
        <dbReference type="RuleBase" id="RU004508"/>
    </source>
</evidence>
<dbReference type="Proteomes" id="UP001529338">
    <property type="component" value="Unassembled WGS sequence"/>
</dbReference>
<evidence type="ECO:0000313" key="4">
    <source>
        <dbReference type="Proteomes" id="UP001529338"/>
    </source>
</evidence>
<dbReference type="PANTHER" id="PTHR30244:SF34">
    <property type="entry name" value="DTDP-4-AMINO-4,6-DIDEOXYGALACTOSE TRANSAMINASE"/>
    <property type="match status" value="1"/>
</dbReference>
<dbReference type="PANTHER" id="PTHR30244">
    <property type="entry name" value="TRANSAMINASE"/>
    <property type="match status" value="1"/>
</dbReference>
<dbReference type="Gene3D" id="3.90.1150.10">
    <property type="entry name" value="Aspartate Aminotransferase, domain 1"/>
    <property type="match status" value="1"/>
</dbReference>
<dbReference type="Pfam" id="PF01041">
    <property type="entry name" value="DegT_DnrJ_EryC1"/>
    <property type="match status" value="1"/>
</dbReference>
<gene>
    <name evidence="3" type="ORF">QRT04_01110</name>
</gene>
<protein>
    <submittedName>
        <fullName evidence="3">DegT/DnrJ/EryC1/StrS family aminotransferase</fullName>
    </submittedName>
</protein>
<keyword evidence="3" id="KW-0032">Aminotransferase</keyword>
<dbReference type="RefSeq" id="WP_289453038.1">
    <property type="nucleotide sequence ID" value="NZ_JAUCGQ010000001.1"/>
</dbReference>
<name>A0ABT7SBF6_9CELL</name>
<dbReference type="Gene3D" id="3.40.640.10">
    <property type="entry name" value="Type I PLP-dependent aspartate aminotransferase-like (Major domain)"/>
    <property type="match status" value="1"/>
</dbReference>
<keyword evidence="4" id="KW-1185">Reference proteome</keyword>
<dbReference type="SUPFAM" id="SSF53383">
    <property type="entry name" value="PLP-dependent transferases"/>
    <property type="match status" value="1"/>
</dbReference>
<reference evidence="3 4" key="1">
    <citation type="submission" date="2023-06" db="EMBL/GenBank/DDBJ databases">
        <title>Cellulomonas sp. MW4 Whole genome sequence.</title>
        <authorList>
            <person name="Park S."/>
        </authorList>
    </citation>
    <scope>NUCLEOTIDE SEQUENCE [LARGE SCALE GENOMIC DNA]</scope>
    <source>
        <strain evidence="3 4">MW4</strain>
    </source>
</reference>
<sequence>MTTHADAAAVTRMLAERTGTDASDWFLVFKARYGMEVVLRGLAAVRGRGDVVTQVFTCSTAVDPVLVAGLRPVHAEVAPASVAVDPEPLALDAATRAVVVQHTFGIVDEPRARGLAERAQAVGALVVEDSAHCLGRLARGADGRPLADVSVHSFGVEKMLPTRFGGAIWLNPAMRDTAVRERVASDLDALPAVGRRLDLVARAYRTQVRVLNRLGGVGARLRSALTALGLFEPAVAPVEGRAALAHRAMRPSPWMLAQIEAALPGLAATEERRSAAVAEYVRELAGVVEVPASVGERASLVRFPFFAADAEAATRTVDALTAAGVYAGRWYRPGLFPGVEDPQAYGWTPGTLPVTEDLIARVVNLPTAVDAAEARRIAGLVRAATPAGGPSGT</sequence>
<evidence type="ECO:0000313" key="3">
    <source>
        <dbReference type="EMBL" id="MDM7853515.1"/>
    </source>
</evidence>
<keyword evidence="2" id="KW-0663">Pyridoxal phosphate</keyword>
<dbReference type="InterPro" id="IPR015422">
    <property type="entry name" value="PyrdxlP-dep_Trfase_small"/>
</dbReference>
<dbReference type="GO" id="GO:0008483">
    <property type="term" value="F:transaminase activity"/>
    <property type="evidence" value="ECO:0007669"/>
    <property type="project" value="UniProtKB-KW"/>
</dbReference>
<dbReference type="InterPro" id="IPR015421">
    <property type="entry name" value="PyrdxlP-dep_Trfase_major"/>
</dbReference>
<dbReference type="InterPro" id="IPR015424">
    <property type="entry name" value="PyrdxlP-dep_Trfase"/>
</dbReference>
<organism evidence="3 4">
    <name type="scientific">Cellulomonas alba</name>
    <dbReference type="NCBI Taxonomy" id="3053467"/>
    <lineage>
        <taxon>Bacteria</taxon>
        <taxon>Bacillati</taxon>
        <taxon>Actinomycetota</taxon>
        <taxon>Actinomycetes</taxon>
        <taxon>Micrococcales</taxon>
        <taxon>Cellulomonadaceae</taxon>
        <taxon>Cellulomonas</taxon>
    </lineage>
</organism>
<proteinExistence type="inferred from homology"/>
<evidence type="ECO:0000256" key="1">
    <source>
        <dbReference type="ARBA" id="ARBA00001933"/>
    </source>
</evidence>